<evidence type="ECO:0000259" key="8">
    <source>
        <dbReference type="PROSITE" id="PS51294"/>
    </source>
</evidence>
<dbReference type="InterPro" id="IPR013083">
    <property type="entry name" value="Znf_RING/FYVE/PHD"/>
</dbReference>
<dbReference type="GO" id="GO:0008270">
    <property type="term" value="F:zinc ion binding"/>
    <property type="evidence" value="ECO:0007669"/>
    <property type="project" value="UniProtKB-KW"/>
</dbReference>
<dbReference type="Gene3D" id="1.10.10.60">
    <property type="entry name" value="Homeodomain-like"/>
    <property type="match status" value="1"/>
</dbReference>
<dbReference type="Gene3D" id="3.30.40.10">
    <property type="entry name" value="Zinc/RING finger domain, C3HC4 (zinc finger)"/>
    <property type="match status" value="1"/>
</dbReference>
<evidence type="ECO:0000259" key="7">
    <source>
        <dbReference type="PROSITE" id="PS50090"/>
    </source>
</evidence>
<dbReference type="PROSITE" id="PS50090">
    <property type="entry name" value="MYB_LIKE"/>
    <property type="match status" value="1"/>
</dbReference>
<evidence type="ECO:0000256" key="4">
    <source>
        <dbReference type="ARBA" id="ARBA00022833"/>
    </source>
</evidence>
<dbReference type="InterPro" id="IPR011011">
    <property type="entry name" value="Znf_FYVE_PHD"/>
</dbReference>
<dbReference type="GO" id="GO:0005634">
    <property type="term" value="C:nucleus"/>
    <property type="evidence" value="ECO:0007669"/>
    <property type="project" value="UniProtKB-SubCell"/>
</dbReference>
<feature type="domain" description="HTH myb-type" evidence="8">
    <location>
        <begin position="485"/>
        <end position="550"/>
    </location>
</feature>
<reference evidence="9 10" key="1">
    <citation type="submission" date="2021-09" db="EMBL/GenBank/DDBJ databases">
        <title>Genomic insights and catalytic innovation underlie evolution of tropane alkaloids biosynthesis.</title>
        <authorList>
            <person name="Wang Y.-J."/>
            <person name="Tian T."/>
            <person name="Huang J.-P."/>
            <person name="Huang S.-X."/>
        </authorList>
    </citation>
    <scope>NUCLEOTIDE SEQUENCE [LARGE SCALE GENOMIC DNA]</scope>
    <source>
        <strain evidence="9">KIB-2018</strain>
        <tissue evidence="9">Leaf</tissue>
    </source>
</reference>
<keyword evidence="3" id="KW-0863">Zinc-finger</keyword>
<feature type="region of interest" description="Disordered" evidence="6">
    <location>
        <begin position="359"/>
        <end position="397"/>
    </location>
</feature>
<keyword evidence="4" id="KW-0862">Zinc</keyword>
<evidence type="ECO:0000256" key="1">
    <source>
        <dbReference type="ARBA" id="ARBA00004123"/>
    </source>
</evidence>
<dbReference type="EMBL" id="JAIWQS010000009">
    <property type="protein sequence ID" value="KAJ8753780.1"/>
    <property type="molecule type" value="Genomic_DNA"/>
</dbReference>
<organism evidence="9 10">
    <name type="scientific">Erythroxylum novogranatense</name>
    <dbReference type="NCBI Taxonomy" id="1862640"/>
    <lineage>
        <taxon>Eukaryota</taxon>
        <taxon>Viridiplantae</taxon>
        <taxon>Streptophyta</taxon>
        <taxon>Embryophyta</taxon>
        <taxon>Tracheophyta</taxon>
        <taxon>Spermatophyta</taxon>
        <taxon>Magnoliopsida</taxon>
        <taxon>eudicotyledons</taxon>
        <taxon>Gunneridae</taxon>
        <taxon>Pentapetalae</taxon>
        <taxon>rosids</taxon>
        <taxon>fabids</taxon>
        <taxon>Malpighiales</taxon>
        <taxon>Erythroxylaceae</taxon>
        <taxon>Erythroxylum</taxon>
    </lineage>
</organism>
<dbReference type="Pfam" id="PF00249">
    <property type="entry name" value="Myb_DNA-binding"/>
    <property type="match status" value="1"/>
</dbReference>
<evidence type="ECO:0008006" key="11">
    <source>
        <dbReference type="Google" id="ProtNLM"/>
    </source>
</evidence>
<evidence type="ECO:0000256" key="6">
    <source>
        <dbReference type="SAM" id="MobiDB-lite"/>
    </source>
</evidence>
<evidence type="ECO:0000256" key="2">
    <source>
        <dbReference type="ARBA" id="ARBA00022723"/>
    </source>
</evidence>
<keyword evidence="10" id="KW-1185">Reference proteome</keyword>
<feature type="region of interest" description="Disordered" evidence="6">
    <location>
        <begin position="424"/>
        <end position="444"/>
    </location>
</feature>
<protein>
    <recommendedName>
        <fullName evidence="11">Myb-like domain-containing protein</fullName>
    </recommendedName>
</protein>
<gene>
    <name evidence="9" type="ORF">K2173_000034</name>
</gene>
<evidence type="ECO:0000256" key="5">
    <source>
        <dbReference type="ARBA" id="ARBA00023242"/>
    </source>
</evidence>
<evidence type="ECO:0000313" key="9">
    <source>
        <dbReference type="EMBL" id="KAJ8753780.1"/>
    </source>
</evidence>
<keyword evidence="2" id="KW-0479">Metal-binding</keyword>
<dbReference type="SUPFAM" id="SSF57903">
    <property type="entry name" value="FYVE/PHD zinc finger"/>
    <property type="match status" value="1"/>
</dbReference>
<dbReference type="PROSITE" id="PS51294">
    <property type="entry name" value="HTH_MYB"/>
    <property type="match status" value="1"/>
</dbReference>
<dbReference type="Proteomes" id="UP001159364">
    <property type="component" value="Linkage Group LG09"/>
</dbReference>
<feature type="compositionally biased region" description="Basic residues" evidence="6">
    <location>
        <begin position="1"/>
        <end position="12"/>
    </location>
</feature>
<keyword evidence="5" id="KW-0539">Nucleus</keyword>
<dbReference type="SMART" id="SM00717">
    <property type="entry name" value="SANT"/>
    <property type="match status" value="1"/>
</dbReference>
<dbReference type="CDD" id="cd11660">
    <property type="entry name" value="SANT_TRF"/>
    <property type="match status" value="1"/>
</dbReference>
<dbReference type="PANTHER" id="PTHR47863">
    <property type="entry name" value="RING/FYVE/PHD ZINC FINGER SUPERFAMILY PROTEIN"/>
    <property type="match status" value="1"/>
</dbReference>
<accession>A0AAV8SPE5</accession>
<dbReference type="InterPro" id="IPR019786">
    <property type="entry name" value="Zinc_finger_PHD-type_CS"/>
</dbReference>
<evidence type="ECO:0000256" key="3">
    <source>
        <dbReference type="ARBA" id="ARBA00022771"/>
    </source>
</evidence>
<evidence type="ECO:0000313" key="10">
    <source>
        <dbReference type="Proteomes" id="UP001159364"/>
    </source>
</evidence>
<name>A0AAV8SPE5_9ROSI</name>
<feature type="domain" description="Myb-like" evidence="7">
    <location>
        <begin position="485"/>
        <end position="546"/>
    </location>
</feature>
<dbReference type="AlphaFoldDB" id="A0AAV8SPE5"/>
<dbReference type="InterPro" id="IPR009057">
    <property type="entry name" value="Homeodomain-like_sf"/>
</dbReference>
<comment type="subcellular location">
    <subcellularLocation>
        <location evidence="1">Nucleus</location>
    </subcellularLocation>
</comment>
<dbReference type="SUPFAM" id="SSF46689">
    <property type="entry name" value="Homeodomain-like"/>
    <property type="match status" value="1"/>
</dbReference>
<proteinExistence type="predicted"/>
<dbReference type="InterPro" id="IPR001005">
    <property type="entry name" value="SANT/Myb"/>
</dbReference>
<comment type="caution">
    <text evidence="9">The sequence shown here is derived from an EMBL/GenBank/DDBJ whole genome shotgun (WGS) entry which is preliminary data.</text>
</comment>
<dbReference type="PROSITE" id="PS01359">
    <property type="entry name" value="ZF_PHD_1"/>
    <property type="match status" value="1"/>
</dbReference>
<sequence>MRAKTRFPKARLSKSPQKPPIVPNARCKLYAQDGSNNAETSMNRVEPGNDDDGDRGFGVDGTSFLGEECDLDGIDRVWLENDTCVECYKAGELFICGEVGCLMAYHEKCMNFKPDLEEKGKFYCPFCWFKRQTANSIRLKKKALLAKKALLDFMDPKFVGKVQENQNNVIFGEHVPSEVSFGKERNGADRSDRTEIGDGVHAEFAPSKEVHVPEMEIAKSNNYDQVEAMVEDQVEPVSLHEEGTNDGIHDQSMPVEEVNSYQNESAKPANFDQTEAMAEDLVDPGTLHKEDTDEGVNDQFVLVEEVHPHEKESAELTNCNQTEAVAEDQVEDEPLAITSHCGECDIVTAASHGLVKDEPDFVKEPQGNRGQREEEQMNQGVPEATMLSTGYDSAPMEEGLGKKVHKIPDSDAETVALHRKRVKQICRRKTSQPRDPKSPKGVFPESLTTMLNENNCNNDQKVDPSKEFRQPQESAKGFVNPQFSHEKRKRMFWTPEEEDMLRKGVQMYSTQVNKNIPWRKILDLGRQTFHSTRTPTDLRDKWRKILTKES</sequence>
<dbReference type="PANTHER" id="PTHR47863:SF5">
    <property type="entry name" value="HOMEODOMAIN-LIKE PROTEIN WITH RING_FYVE_PHD-TYPE ZINC FINGER DOMAIN-CONTAINING PROTEIN-RELATED"/>
    <property type="match status" value="1"/>
</dbReference>
<dbReference type="InterPro" id="IPR017930">
    <property type="entry name" value="Myb_dom"/>
</dbReference>
<feature type="region of interest" description="Disordered" evidence="6">
    <location>
        <begin position="1"/>
        <end position="23"/>
    </location>
</feature>